<name>A0A559KBY1_9BACL</name>
<feature type="coiled-coil region" evidence="1">
    <location>
        <begin position="212"/>
        <end position="244"/>
    </location>
</feature>
<dbReference type="Gene3D" id="1.10.287.1890">
    <property type="match status" value="1"/>
</dbReference>
<gene>
    <name evidence="2" type="ORF">FPZ49_12950</name>
</gene>
<reference evidence="2 3" key="1">
    <citation type="submission" date="2019-07" db="EMBL/GenBank/DDBJ databases">
        <authorList>
            <person name="Kim J."/>
        </authorList>
    </citation>
    <scope>NUCLEOTIDE SEQUENCE [LARGE SCALE GENOMIC DNA]</scope>
    <source>
        <strain evidence="2 3">JC52</strain>
    </source>
</reference>
<dbReference type="InterPro" id="IPR029063">
    <property type="entry name" value="SAM-dependent_MTases_sf"/>
</dbReference>
<comment type="caution">
    <text evidence="2">The sequence shown here is derived from an EMBL/GenBank/DDBJ whole genome shotgun (WGS) entry which is preliminary data.</text>
</comment>
<dbReference type="GO" id="GO:0032259">
    <property type="term" value="P:methylation"/>
    <property type="evidence" value="ECO:0007669"/>
    <property type="project" value="UniProtKB-KW"/>
</dbReference>
<dbReference type="SUPFAM" id="SSF53335">
    <property type="entry name" value="S-adenosyl-L-methionine-dependent methyltransferases"/>
    <property type="match status" value="1"/>
</dbReference>
<keyword evidence="1" id="KW-0175">Coiled coil</keyword>
<protein>
    <submittedName>
        <fullName evidence="2">tRNA (Adenine-N(1))-methyltransferase</fullName>
    </submittedName>
</protein>
<organism evidence="2 3">
    <name type="scientific">Paenibacillus cremeus</name>
    <dbReference type="NCBI Taxonomy" id="2163881"/>
    <lineage>
        <taxon>Bacteria</taxon>
        <taxon>Bacillati</taxon>
        <taxon>Bacillota</taxon>
        <taxon>Bacilli</taxon>
        <taxon>Bacillales</taxon>
        <taxon>Paenibacillaceae</taxon>
        <taxon>Paenibacillus</taxon>
    </lineage>
</organism>
<dbReference type="Pfam" id="PF04816">
    <property type="entry name" value="TrmK"/>
    <property type="match status" value="1"/>
</dbReference>
<dbReference type="PANTHER" id="PTHR38451">
    <property type="entry name" value="TRNA (ADENINE(22)-N(1))-METHYLTRANSFERASE"/>
    <property type="match status" value="1"/>
</dbReference>
<evidence type="ECO:0000313" key="3">
    <source>
        <dbReference type="Proteomes" id="UP000317036"/>
    </source>
</evidence>
<keyword evidence="3" id="KW-1185">Reference proteome</keyword>
<keyword evidence="2" id="KW-0808">Transferase</keyword>
<dbReference type="Proteomes" id="UP000317036">
    <property type="component" value="Unassembled WGS sequence"/>
</dbReference>
<dbReference type="InterPro" id="IPR006901">
    <property type="entry name" value="TrmK"/>
</dbReference>
<evidence type="ECO:0000313" key="2">
    <source>
        <dbReference type="EMBL" id="TVY09638.1"/>
    </source>
</evidence>
<dbReference type="OrthoDB" id="5881184at2"/>
<dbReference type="EMBL" id="VNJI01000013">
    <property type="protein sequence ID" value="TVY09638.1"/>
    <property type="molecule type" value="Genomic_DNA"/>
</dbReference>
<dbReference type="AlphaFoldDB" id="A0A559KBY1"/>
<evidence type="ECO:0000256" key="1">
    <source>
        <dbReference type="SAM" id="Coils"/>
    </source>
</evidence>
<accession>A0A559KBY1</accession>
<dbReference type="PANTHER" id="PTHR38451:SF1">
    <property type="entry name" value="TRNA (ADENINE(22)-N(1))-METHYLTRANSFERASE"/>
    <property type="match status" value="1"/>
</dbReference>
<proteinExistence type="predicted"/>
<keyword evidence="2" id="KW-0489">Methyltransferase</keyword>
<dbReference type="GO" id="GO:0160105">
    <property type="term" value="F:tRNA (adenine(22)-N1)-methyltransferase activity"/>
    <property type="evidence" value="ECO:0007669"/>
    <property type="project" value="InterPro"/>
</dbReference>
<dbReference type="PIRSF" id="PIRSF018637">
    <property type="entry name" value="TrmK"/>
    <property type="match status" value="1"/>
</dbReference>
<dbReference type="Gene3D" id="3.40.50.150">
    <property type="entry name" value="Vaccinia Virus protein VP39"/>
    <property type="match status" value="1"/>
</dbReference>
<sequence>MLRLSKRLEMIAKEVPAGSRLADIGSDHALLPSFLAERGTIVSGVAGEVNQGPFEAAFKQVRASGLQAIIEVRKGDGLEVISAEEVDVITIAGMGGTLIASILEAGKEKLAGVQRLVLQPNVGESGVRRWLIDNGWQLIRELILEEDDKIYEILVAVPKTSTELTNEQLYMPMELAEGIVADQELLLQMGPFLTQEASPVWVKKWRHELDKLEKICSRMAQSELEASRLKEAEFRQEMKRIEEVLACTQKAKP</sequence>
<dbReference type="RefSeq" id="WP_144847257.1">
    <property type="nucleotide sequence ID" value="NZ_VNJI01000013.1"/>
</dbReference>